<feature type="compositionally biased region" description="Polar residues" evidence="1">
    <location>
        <begin position="231"/>
        <end position="275"/>
    </location>
</feature>
<evidence type="ECO:0000313" key="3">
    <source>
        <dbReference type="EMBL" id="RRT58682.1"/>
    </source>
</evidence>
<dbReference type="AlphaFoldDB" id="A0A426Z3Y7"/>
<gene>
    <name evidence="3" type="ORF">B296_00046398</name>
</gene>
<reference evidence="3 4" key="1">
    <citation type="journal article" date="2014" name="Agronomy (Basel)">
        <title>A Draft Genome Sequence for Ensete ventricosum, the Drought-Tolerant Tree Against Hunger.</title>
        <authorList>
            <person name="Harrison J."/>
            <person name="Moore K.A."/>
            <person name="Paszkiewicz K."/>
            <person name="Jones T."/>
            <person name="Grant M."/>
            <person name="Ambacheew D."/>
            <person name="Muzemil S."/>
            <person name="Studholme D.J."/>
        </authorList>
    </citation>
    <scope>NUCLEOTIDE SEQUENCE [LARGE SCALE GENOMIC DNA]</scope>
</reference>
<feature type="compositionally biased region" description="Polar residues" evidence="1">
    <location>
        <begin position="179"/>
        <end position="213"/>
    </location>
</feature>
<evidence type="ECO:0000256" key="2">
    <source>
        <dbReference type="SAM" id="Phobius"/>
    </source>
</evidence>
<keyword evidence="2" id="KW-0812">Transmembrane</keyword>
<evidence type="ECO:0000313" key="4">
    <source>
        <dbReference type="Proteomes" id="UP000287651"/>
    </source>
</evidence>
<feature type="region of interest" description="Disordered" evidence="1">
    <location>
        <begin position="127"/>
        <end position="161"/>
    </location>
</feature>
<dbReference type="EMBL" id="AMZH03008563">
    <property type="protein sequence ID" value="RRT58682.1"/>
    <property type="molecule type" value="Genomic_DNA"/>
</dbReference>
<keyword evidence="2" id="KW-0472">Membrane</keyword>
<accession>A0A426Z3Y7</accession>
<proteinExistence type="predicted"/>
<keyword evidence="2" id="KW-1133">Transmembrane helix</keyword>
<feature type="transmembrane region" description="Helical" evidence="2">
    <location>
        <begin position="35"/>
        <end position="59"/>
    </location>
</feature>
<protein>
    <recommendedName>
        <fullName evidence="5">Transmembrane protein</fullName>
    </recommendedName>
</protein>
<comment type="caution">
    <text evidence="3">The sequence shown here is derived from an EMBL/GenBank/DDBJ whole genome shotgun (WGS) entry which is preliminary data.</text>
</comment>
<evidence type="ECO:0000256" key="1">
    <source>
        <dbReference type="SAM" id="MobiDB-lite"/>
    </source>
</evidence>
<organism evidence="3 4">
    <name type="scientific">Ensete ventricosum</name>
    <name type="common">Abyssinian banana</name>
    <name type="synonym">Musa ensete</name>
    <dbReference type="NCBI Taxonomy" id="4639"/>
    <lineage>
        <taxon>Eukaryota</taxon>
        <taxon>Viridiplantae</taxon>
        <taxon>Streptophyta</taxon>
        <taxon>Embryophyta</taxon>
        <taxon>Tracheophyta</taxon>
        <taxon>Spermatophyta</taxon>
        <taxon>Magnoliopsida</taxon>
        <taxon>Liliopsida</taxon>
        <taxon>Zingiberales</taxon>
        <taxon>Musaceae</taxon>
        <taxon>Ensete</taxon>
    </lineage>
</organism>
<dbReference type="Proteomes" id="UP000287651">
    <property type="component" value="Unassembled WGS sequence"/>
</dbReference>
<feature type="region of interest" description="Disordered" evidence="1">
    <location>
        <begin position="91"/>
        <end position="114"/>
    </location>
</feature>
<feature type="region of interest" description="Disordered" evidence="1">
    <location>
        <begin position="179"/>
        <end position="275"/>
    </location>
</feature>
<name>A0A426Z3Y7_ENSVE</name>
<sequence>MVTRLTIVEFCRWVAGGGSLAFLRHQFFSSSKSRLTVLSAFLLFLLVVAASLFAISHLLPLSSSSTASPFSPPSSSSSSTNLLSWFFFSPSSSNNSSTSTPPPPPREKEKQQEDVVVDPLLVNRSGAVSESTYGGHGGGGADSSSMQGPLSGKESDQGGWESAFPAHAENFTKNNTLAISTDRSTGEETSGEVTGKSFASESKPPNGTSSVALKSSGKETSGEVVIGKSFASESKPPNMTSSMATKSSGNETSGAAVTPKSFASESKPPNMTSSCVGTEKQILGMLRGLFSEGLDVRCPAHLTRRPYAPLITYLEGSWGCSTNIPWAHPKKGVGSSSGEVARKSSLGVRDRFLNRCRYHIRVYTEVDAPLCGKGGFFPPRVKARFDLLVRASVPTNRWNNTCRSIPVYRHTIRWDEAAKRQRRYNVAVTKRQCHDFVSPTWFRPVYVGLSEVETSSSEEVV</sequence>
<evidence type="ECO:0008006" key="5">
    <source>
        <dbReference type="Google" id="ProtNLM"/>
    </source>
</evidence>